<dbReference type="EMBL" id="BGPR01042530">
    <property type="protein sequence ID" value="GBO18965.1"/>
    <property type="molecule type" value="Genomic_DNA"/>
</dbReference>
<dbReference type="AlphaFoldDB" id="A0A4Y2V192"/>
<evidence type="ECO:0000313" key="1">
    <source>
        <dbReference type="EMBL" id="GBO18965.1"/>
    </source>
</evidence>
<dbReference type="Proteomes" id="UP000499080">
    <property type="component" value="Unassembled WGS sequence"/>
</dbReference>
<reference evidence="1 2" key="1">
    <citation type="journal article" date="2019" name="Sci. Rep.">
        <title>Orb-weaving spider Araneus ventricosus genome elucidates the spidroin gene catalogue.</title>
        <authorList>
            <person name="Kono N."/>
            <person name="Nakamura H."/>
            <person name="Ohtoshi R."/>
            <person name="Moran D.A.P."/>
            <person name="Shinohara A."/>
            <person name="Yoshida Y."/>
            <person name="Fujiwara M."/>
            <person name="Mori M."/>
            <person name="Tomita M."/>
            <person name="Arakawa K."/>
        </authorList>
    </citation>
    <scope>NUCLEOTIDE SEQUENCE [LARGE SCALE GENOMIC DNA]</scope>
</reference>
<name>A0A4Y2V192_ARAVE</name>
<proteinExistence type="predicted"/>
<evidence type="ECO:0000313" key="2">
    <source>
        <dbReference type="Proteomes" id="UP000499080"/>
    </source>
</evidence>
<accession>A0A4Y2V192</accession>
<sequence length="135" mass="15359">MKFSSKVPVKCRGRELGREKYLSTDQEKINLKNGKRYFYLCFKFQKDGFVMKQAEEDAEYLITKSALEIGKGSQSVVVVGEDIDHMVIITASTNYENIFFSMPGRSKTEDALYCAASLNIAPHIRDIILFHDFSG</sequence>
<protein>
    <submittedName>
        <fullName evidence="1">Uncharacterized protein</fullName>
    </submittedName>
</protein>
<comment type="caution">
    <text evidence="1">The sequence shown here is derived from an EMBL/GenBank/DDBJ whole genome shotgun (WGS) entry which is preliminary data.</text>
</comment>
<dbReference type="OrthoDB" id="6156427at2759"/>
<gene>
    <name evidence="1" type="ORF">AVEN_145450_1</name>
</gene>
<keyword evidence="2" id="KW-1185">Reference proteome</keyword>
<organism evidence="1 2">
    <name type="scientific">Araneus ventricosus</name>
    <name type="common">Orbweaver spider</name>
    <name type="synonym">Epeira ventricosa</name>
    <dbReference type="NCBI Taxonomy" id="182803"/>
    <lineage>
        <taxon>Eukaryota</taxon>
        <taxon>Metazoa</taxon>
        <taxon>Ecdysozoa</taxon>
        <taxon>Arthropoda</taxon>
        <taxon>Chelicerata</taxon>
        <taxon>Arachnida</taxon>
        <taxon>Araneae</taxon>
        <taxon>Araneomorphae</taxon>
        <taxon>Entelegynae</taxon>
        <taxon>Araneoidea</taxon>
        <taxon>Araneidae</taxon>
        <taxon>Araneus</taxon>
    </lineage>
</organism>